<accession>A0A3S4X028</accession>
<evidence type="ECO:0000313" key="1">
    <source>
        <dbReference type="EMBL" id="TRB35752.1"/>
    </source>
</evidence>
<evidence type="ECO:0000313" key="5">
    <source>
        <dbReference type="Proteomes" id="UP000315164"/>
    </source>
</evidence>
<dbReference type="AlphaFoldDB" id="A0A3S4X028"/>
<dbReference type="Proteomes" id="UP000318394">
    <property type="component" value="Unassembled WGS sequence"/>
</dbReference>
<dbReference type="EMBL" id="LR134495">
    <property type="protein sequence ID" value="VEI77643.1"/>
    <property type="molecule type" value="Genomic_DNA"/>
</dbReference>
<keyword evidence="6" id="KW-1185">Reference proteome</keyword>
<dbReference type="RefSeq" id="WP_012340808.1">
    <property type="nucleotide sequence ID" value="NZ_CP017504.1"/>
</dbReference>
<name>A0A3S4X028_MANHA</name>
<dbReference type="EMBL" id="VAJB01000028">
    <property type="protein sequence ID" value="TRB73046.1"/>
    <property type="molecule type" value="Genomic_DNA"/>
</dbReference>
<organism evidence="3 4">
    <name type="scientific">Mannheimia haemolytica</name>
    <name type="common">Pasteurella haemolytica</name>
    <dbReference type="NCBI Taxonomy" id="75985"/>
    <lineage>
        <taxon>Bacteria</taxon>
        <taxon>Pseudomonadati</taxon>
        <taxon>Pseudomonadota</taxon>
        <taxon>Gammaproteobacteria</taxon>
        <taxon>Pasteurellales</taxon>
        <taxon>Pasteurellaceae</taxon>
        <taxon>Mannheimia</taxon>
    </lineage>
</organism>
<dbReference type="EMBL" id="VAJI01000025">
    <property type="protein sequence ID" value="TRB35752.1"/>
    <property type="molecule type" value="Genomic_DNA"/>
</dbReference>
<protein>
    <submittedName>
        <fullName evidence="1">Hemophilus-specific protein</fullName>
    </submittedName>
</protein>
<dbReference type="OrthoDB" id="5678235at2"/>
<sequence>MKHDLDLLKYIWDNRNLNNKAYQYLFHICIEPMRKGDWNRYTIWLNNNGNLVNISAVVYEIVSSQQLKDDIKLWQDMQFHCRPVKVETTGFISFLLHQFFNGITHVLLEQGMITETEAAEKSYHFIAANSFQRLL</sequence>
<proteinExistence type="predicted"/>
<reference evidence="5 6" key="2">
    <citation type="journal article" date="2019" name="Vet. Microbiol.">
        <title>Genetic characterization of susceptible and multi-drug resistant Mannheimia haemolytica isolated from high-risk stocker calves prior to and after antimicrobial metaphylaxis.</title>
        <authorList>
            <person name="Snyder E.R."/>
            <person name="Alvarez-Narvaez S."/>
            <person name="Credille B.C."/>
        </authorList>
    </citation>
    <scope>NUCLEOTIDE SEQUENCE [LARGE SCALE GENOMIC DNA]</scope>
    <source>
        <strain evidence="2 5">UGA-R5-128-1</strain>
        <strain evidence="1 6">UGA-R7-163-1</strain>
    </source>
</reference>
<gene>
    <name evidence="2" type="ORF">FEA53_10860</name>
    <name evidence="1" type="ORF">FEB89_10395</name>
    <name evidence="3" type="ORF">NCTC10643_01527</name>
</gene>
<evidence type="ECO:0000313" key="3">
    <source>
        <dbReference type="EMBL" id="VEI77643.1"/>
    </source>
</evidence>
<evidence type="ECO:0000313" key="2">
    <source>
        <dbReference type="EMBL" id="TRB73046.1"/>
    </source>
</evidence>
<dbReference type="GeneID" id="31487987"/>
<dbReference type="Proteomes" id="UP000315164">
    <property type="component" value="Unassembled WGS sequence"/>
</dbReference>
<evidence type="ECO:0000313" key="6">
    <source>
        <dbReference type="Proteomes" id="UP000318394"/>
    </source>
</evidence>
<evidence type="ECO:0000313" key="4">
    <source>
        <dbReference type="Proteomes" id="UP000271188"/>
    </source>
</evidence>
<dbReference type="Proteomes" id="UP000271188">
    <property type="component" value="Chromosome"/>
</dbReference>
<reference evidence="3" key="1">
    <citation type="submission" date="2018-12" db="EMBL/GenBank/DDBJ databases">
        <authorList>
            <consortium name="Pathogen Informatics"/>
        </authorList>
    </citation>
    <scope>NUCLEOTIDE SEQUENCE [LARGE SCALE GENOMIC DNA]</scope>
    <source>
        <strain evidence="3">NCTC10643</strain>
    </source>
</reference>